<dbReference type="EMBL" id="EQ973868">
    <property type="protein sequence ID" value="EEF41259.1"/>
    <property type="molecule type" value="Genomic_DNA"/>
</dbReference>
<feature type="compositionally biased region" description="Basic and acidic residues" evidence="1">
    <location>
        <begin position="43"/>
        <end position="60"/>
    </location>
</feature>
<evidence type="ECO:0000256" key="1">
    <source>
        <dbReference type="SAM" id="MobiDB-lite"/>
    </source>
</evidence>
<organism evidence="2 3">
    <name type="scientific">Ricinus communis</name>
    <name type="common">Castor bean</name>
    <dbReference type="NCBI Taxonomy" id="3988"/>
    <lineage>
        <taxon>Eukaryota</taxon>
        <taxon>Viridiplantae</taxon>
        <taxon>Streptophyta</taxon>
        <taxon>Embryophyta</taxon>
        <taxon>Tracheophyta</taxon>
        <taxon>Spermatophyta</taxon>
        <taxon>Magnoliopsida</taxon>
        <taxon>eudicotyledons</taxon>
        <taxon>Gunneridae</taxon>
        <taxon>Pentapetalae</taxon>
        <taxon>rosids</taxon>
        <taxon>fabids</taxon>
        <taxon>Malpighiales</taxon>
        <taxon>Euphorbiaceae</taxon>
        <taxon>Acalyphoideae</taxon>
        <taxon>Acalypheae</taxon>
        <taxon>Ricinus</taxon>
    </lineage>
</organism>
<evidence type="ECO:0000313" key="3">
    <source>
        <dbReference type="Proteomes" id="UP000008311"/>
    </source>
</evidence>
<accession>B9S539</accession>
<feature type="compositionally biased region" description="Basic and acidic residues" evidence="1">
    <location>
        <begin position="75"/>
        <end position="85"/>
    </location>
</feature>
<keyword evidence="3" id="KW-1185">Reference proteome</keyword>
<feature type="region of interest" description="Disordered" evidence="1">
    <location>
        <begin position="1"/>
        <end position="85"/>
    </location>
</feature>
<feature type="compositionally biased region" description="Basic and acidic residues" evidence="1">
    <location>
        <begin position="9"/>
        <end position="30"/>
    </location>
</feature>
<evidence type="ECO:0000313" key="2">
    <source>
        <dbReference type="EMBL" id="EEF41259.1"/>
    </source>
</evidence>
<reference evidence="3" key="1">
    <citation type="journal article" date="2010" name="Nat. Biotechnol.">
        <title>Draft genome sequence of the oilseed species Ricinus communis.</title>
        <authorList>
            <person name="Chan A.P."/>
            <person name="Crabtree J."/>
            <person name="Zhao Q."/>
            <person name="Lorenzi H."/>
            <person name="Orvis J."/>
            <person name="Puiu D."/>
            <person name="Melake-Berhan A."/>
            <person name="Jones K.M."/>
            <person name="Redman J."/>
            <person name="Chen G."/>
            <person name="Cahoon E.B."/>
            <person name="Gedil M."/>
            <person name="Stanke M."/>
            <person name="Haas B.J."/>
            <person name="Wortman J.R."/>
            <person name="Fraser-Liggett C.M."/>
            <person name="Ravel J."/>
            <person name="Rabinowicz P.D."/>
        </authorList>
    </citation>
    <scope>NUCLEOTIDE SEQUENCE [LARGE SCALE GENOMIC DNA]</scope>
    <source>
        <strain evidence="3">cv. Hale</strain>
    </source>
</reference>
<dbReference type="AlphaFoldDB" id="B9S539"/>
<proteinExistence type="predicted"/>
<protein>
    <submittedName>
        <fullName evidence="2">Uncharacterized protein</fullName>
    </submittedName>
</protein>
<dbReference type="Proteomes" id="UP000008311">
    <property type="component" value="Unassembled WGS sequence"/>
</dbReference>
<name>B9S539_RICCO</name>
<dbReference type="InParanoid" id="B9S539"/>
<sequence length="85" mass="9581">MVVEEADSDDSKRSLLIEIEEGRADGEKKPPPKSPQGFNIHEPAPRLRREGGEKEKDRERKRNKMIGGEASAKVNGKEVLKFDTH</sequence>
<gene>
    <name evidence="2" type="ORF">RCOM_1721090</name>
</gene>